<dbReference type="EMBL" id="KL198006">
    <property type="protein sequence ID" value="KDQ31334.1"/>
    <property type="molecule type" value="Genomic_DNA"/>
</dbReference>
<evidence type="ECO:0000313" key="3">
    <source>
        <dbReference type="Proteomes" id="UP000027073"/>
    </source>
</evidence>
<dbReference type="AlphaFoldDB" id="A0A067NTX4"/>
<evidence type="ECO:0000256" key="1">
    <source>
        <dbReference type="SAM" id="MobiDB-lite"/>
    </source>
</evidence>
<dbReference type="Proteomes" id="UP000027073">
    <property type="component" value="Unassembled WGS sequence"/>
</dbReference>
<reference evidence="3" key="1">
    <citation type="journal article" date="2014" name="Proc. Natl. Acad. Sci. U.S.A.">
        <title>Extensive sampling of basidiomycete genomes demonstrates inadequacy of the white-rot/brown-rot paradigm for wood decay fungi.</title>
        <authorList>
            <person name="Riley R."/>
            <person name="Salamov A.A."/>
            <person name="Brown D.W."/>
            <person name="Nagy L.G."/>
            <person name="Floudas D."/>
            <person name="Held B.W."/>
            <person name="Levasseur A."/>
            <person name="Lombard V."/>
            <person name="Morin E."/>
            <person name="Otillar R."/>
            <person name="Lindquist E.A."/>
            <person name="Sun H."/>
            <person name="LaButti K.M."/>
            <person name="Schmutz J."/>
            <person name="Jabbour D."/>
            <person name="Luo H."/>
            <person name="Baker S.E."/>
            <person name="Pisabarro A.G."/>
            <person name="Walton J.D."/>
            <person name="Blanchette R.A."/>
            <person name="Henrissat B."/>
            <person name="Martin F."/>
            <person name="Cullen D."/>
            <person name="Hibbett D.S."/>
            <person name="Grigoriev I.V."/>
        </authorList>
    </citation>
    <scope>NUCLEOTIDE SEQUENCE [LARGE SCALE GENOMIC DNA]</scope>
    <source>
        <strain evidence="3">PC15</strain>
    </source>
</reference>
<protein>
    <submittedName>
        <fullName evidence="2">Uncharacterized protein</fullName>
    </submittedName>
</protein>
<evidence type="ECO:0000313" key="2">
    <source>
        <dbReference type="EMBL" id="KDQ31334.1"/>
    </source>
</evidence>
<gene>
    <name evidence="2" type="ORF">PLEOSDRAFT_156000</name>
</gene>
<organism evidence="2 3">
    <name type="scientific">Pleurotus ostreatus (strain PC15)</name>
    <name type="common">Oyster mushroom</name>
    <dbReference type="NCBI Taxonomy" id="1137138"/>
    <lineage>
        <taxon>Eukaryota</taxon>
        <taxon>Fungi</taxon>
        <taxon>Dikarya</taxon>
        <taxon>Basidiomycota</taxon>
        <taxon>Agaricomycotina</taxon>
        <taxon>Agaricomycetes</taxon>
        <taxon>Agaricomycetidae</taxon>
        <taxon>Agaricales</taxon>
        <taxon>Pleurotineae</taxon>
        <taxon>Pleurotaceae</taxon>
        <taxon>Pleurotus</taxon>
    </lineage>
</organism>
<feature type="compositionally biased region" description="Polar residues" evidence="1">
    <location>
        <begin position="82"/>
        <end position="98"/>
    </location>
</feature>
<dbReference type="HOGENOM" id="CLU_1619715_0_0_1"/>
<feature type="compositionally biased region" description="Acidic residues" evidence="1">
    <location>
        <begin position="28"/>
        <end position="40"/>
    </location>
</feature>
<dbReference type="InParanoid" id="A0A067NTX4"/>
<sequence length="164" mass="17483">MHPSTWARYWTWQSLGGDLEQPDPGASDPEELAQDSDLSDPSDSSSNMHLDCEGGRDGLCAAGAKMDGEGGGNCGAPPQGTGAKTLSTLSATSHQPNSKARYEAKKRVKYREKHAKALEQVGASVKLVSICRWAQSRQVPAGINLREFGHTSTAYLGIHGQGFI</sequence>
<accession>A0A067NTX4</accession>
<proteinExistence type="predicted"/>
<name>A0A067NTX4_PLEO1</name>
<feature type="region of interest" description="Disordered" evidence="1">
    <location>
        <begin position="15"/>
        <end position="103"/>
    </location>
</feature>
<dbReference type="VEuPathDB" id="FungiDB:PLEOSDRAFT_156000"/>